<dbReference type="AlphaFoldDB" id="A0AAV0VFN5"/>
<dbReference type="GO" id="GO:0002376">
    <property type="term" value="P:immune system process"/>
    <property type="evidence" value="ECO:0007669"/>
    <property type="project" value="UniProtKB-KW"/>
</dbReference>
<evidence type="ECO:0000256" key="2">
    <source>
        <dbReference type="ARBA" id="ARBA00022490"/>
    </source>
</evidence>
<keyword evidence="6" id="KW-0391">Immunity</keyword>
<keyword evidence="5" id="KW-0862">Zinc</keyword>
<sequence>MRTLDGTLFMNTYYDINGKPRGRLPEEYLDMPQCPNCKKPIRGLRRYGRERTNAALERGDFAQDKTLRQDLRLFGYTVKQPPCQKIFEACVAVVTKAMGGQGGGDVVIDMNTLPVPNSAFPYVGYYFLLTVQLVLLRTTATKAEPYARQALNEFVKESFSLQLQEARMVLTQILLAKAEAKLNETVKIEKKRQEREEAVLQLASESNSLLCSLAARNVTFYQSVSMEEIKAVKLAMQTEFQGSGHWYRCVNGHSYSIGECGMAMEQTCCPECGAPVGGVNHSLVEGTVRDMQMDSM</sequence>
<dbReference type="PROSITE" id="PS51981">
    <property type="entry name" value="ZF_RZ"/>
    <property type="match status" value="1"/>
</dbReference>
<dbReference type="Pfam" id="PF20173">
    <property type="entry name" value="ZnF_RZ-type"/>
    <property type="match status" value="1"/>
</dbReference>
<name>A0AAV0VFN5_9STRA</name>
<dbReference type="GO" id="GO:0016887">
    <property type="term" value="F:ATP hydrolysis activity"/>
    <property type="evidence" value="ECO:0007669"/>
    <property type="project" value="InterPro"/>
</dbReference>
<dbReference type="GO" id="GO:0004842">
    <property type="term" value="F:ubiquitin-protein transferase activity"/>
    <property type="evidence" value="ECO:0007669"/>
    <property type="project" value="InterPro"/>
</dbReference>
<keyword evidence="9" id="KW-1185">Reference proteome</keyword>
<keyword evidence="3" id="KW-0479">Metal-binding</keyword>
<comment type="subcellular location">
    <subcellularLocation>
        <location evidence="1">Cytoplasm</location>
    </subcellularLocation>
</comment>
<gene>
    <name evidence="8" type="ORF">PDE001_LOCUS12236</name>
</gene>
<keyword evidence="4" id="KW-0863">Zinc-finger</keyword>
<keyword evidence="2" id="KW-0963">Cytoplasm</keyword>
<dbReference type="InterPro" id="IPR046439">
    <property type="entry name" value="ZF_RZ_dom"/>
</dbReference>
<accession>A0AAV0VFN5</accession>
<dbReference type="PANTHER" id="PTHR22605">
    <property type="entry name" value="RZ-TYPE DOMAIN-CONTAINING PROTEIN"/>
    <property type="match status" value="1"/>
</dbReference>
<dbReference type="PANTHER" id="PTHR22605:SF16">
    <property type="entry name" value="E3 UBIQUITIN-PROTEIN LIGASE RNF213"/>
    <property type="match status" value="1"/>
</dbReference>
<evidence type="ECO:0000256" key="5">
    <source>
        <dbReference type="ARBA" id="ARBA00022833"/>
    </source>
</evidence>
<evidence type="ECO:0000313" key="9">
    <source>
        <dbReference type="Proteomes" id="UP001162029"/>
    </source>
</evidence>
<comment type="caution">
    <text evidence="8">The sequence shown here is derived from an EMBL/GenBank/DDBJ whole genome shotgun (WGS) entry which is preliminary data.</text>
</comment>
<dbReference type="GO" id="GO:0005737">
    <property type="term" value="C:cytoplasm"/>
    <property type="evidence" value="ECO:0007669"/>
    <property type="project" value="UniProtKB-SubCell"/>
</dbReference>
<protein>
    <recommendedName>
        <fullName evidence="7">RZ-type domain-containing protein</fullName>
    </recommendedName>
</protein>
<proteinExistence type="predicted"/>
<dbReference type="InterPro" id="IPR031248">
    <property type="entry name" value="RNF213"/>
</dbReference>
<feature type="domain" description="RZ-type" evidence="7">
    <location>
        <begin position="224"/>
        <end position="296"/>
    </location>
</feature>
<evidence type="ECO:0000256" key="1">
    <source>
        <dbReference type="ARBA" id="ARBA00004496"/>
    </source>
</evidence>
<reference evidence="8" key="1">
    <citation type="submission" date="2022-12" db="EMBL/GenBank/DDBJ databases">
        <authorList>
            <person name="Webb A."/>
        </authorList>
    </citation>
    <scope>NUCLEOTIDE SEQUENCE</scope>
    <source>
        <strain evidence="8">Pd1</strain>
    </source>
</reference>
<evidence type="ECO:0000256" key="4">
    <source>
        <dbReference type="ARBA" id="ARBA00022771"/>
    </source>
</evidence>
<evidence type="ECO:0000259" key="7">
    <source>
        <dbReference type="PROSITE" id="PS51981"/>
    </source>
</evidence>
<dbReference type="Proteomes" id="UP001162029">
    <property type="component" value="Unassembled WGS sequence"/>
</dbReference>
<evidence type="ECO:0000313" key="8">
    <source>
        <dbReference type="EMBL" id="CAI5747323.1"/>
    </source>
</evidence>
<evidence type="ECO:0000256" key="3">
    <source>
        <dbReference type="ARBA" id="ARBA00022723"/>
    </source>
</evidence>
<organism evidence="8 9">
    <name type="scientific">Peronospora destructor</name>
    <dbReference type="NCBI Taxonomy" id="86335"/>
    <lineage>
        <taxon>Eukaryota</taxon>
        <taxon>Sar</taxon>
        <taxon>Stramenopiles</taxon>
        <taxon>Oomycota</taxon>
        <taxon>Peronosporomycetes</taxon>
        <taxon>Peronosporales</taxon>
        <taxon>Peronosporaceae</taxon>
        <taxon>Peronospora</taxon>
    </lineage>
</organism>
<evidence type="ECO:0000256" key="6">
    <source>
        <dbReference type="ARBA" id="ARBA00022859"/>
    </source>
</evidence>
<dbReference type="EMBL" id="CANTFM010002688">
    <property type="protein sequence ID" value="CAI5747323.1"/>
    <property type="molecule type" value="Genomic_DNA"/>
</dbReference>
<dbReference type="GO" id="GO:0008270">
    <property type="term" value="F:zinc ion binding"/>
    <property type="evidence" value="ECO:0007669"/>
    <property type="project" value="UniProtKB-KW"/>
</dbReference>